<keyword evidence="2" id="KW-1185">Reference proteome</keyword>
<evidence type="ECO:0000313" key="1">
    <source>
        <dbReference type="EMBL" id="WAN63110.1"/>
    </source>
</evidence>
<proteinExistence type="predicted"/>
<reference evidence="1 2" key="1">
    <citation type="journal article" date="2023" name="Microbiol. Resour. Announc.">
        <title>Complete Genome of 'Candidatus Phytoplasma rubi' RS, a Phytopathogenic Bacterium Associated with Rubus Stunt Disease.</title>
        <authorList>
            <person name="Duckeck D."/>
            <person name="Zubert C."/>
            <person name="Bohm J.W."/>
            <person name="Carminati G."/>
            <person name="Schneider B."/>
            <person name="Kube M."/>
        </authorList>
    </citation>
    <scope>NUCLEOTIDE SEQUENCE [LARGE SCALE GENOMIC DNA]</scope>
    <source>
        <strain evidence="1 2">RS</strain>
    </source>
</reference>
<protein>
    <submittedName>
        <fullName evidence="1">Uncharacterized protein</fullName>
    </submittedName>
</protein>
<name>A0ABY7BSZ2_9MOLU</name>
<organism evidence="1 2">
    <name type="scientific">Candidatus Phytoplasma rubi</name>
    <dbReference type="NCBI Taxonomy" id="399025"/>
    <lineage>
        <taxon>Bacteria</taxon>
        <taxon>Bacillati</taxon>
        <taxon>Mycoplasmatota</taxon>
        <taxon>Mollicutes</taxon>
        <taxon>Acholeplasmatales</taxon>
        <taxon>Acholeplasmataceae</taxon>
        <taxon>Candidatus Phytoplasma</taxon>
        <taxon>16SrV (Elm yellows group)</taxon>
    </lineage>
</organism>
<sequence>MLLRKNVKTVIFIFITITEKSKPSNLMEPLLGKRKKLRRKDLKTSSFFYLERK</sequence>
<dbReference type="EMBL" id="CP114006">
    <property type="protein sequence ID" value="WAN63110.1"/>
    <property type="molecule type" value="Genomic_DNA"/>
</dbReference>
<accession>A0ABY7BSZ2</accession>
<gene>
    <name evidence="1" type="ORF">RS022_01070</name>
</gene>
<evidence type="ECO:0000313" key="2">
    <source>
        <dbReference type="Proteomes" id="UP001164727"/>
    </source>
</evidence>
<dbReference type="Proteomes" id="UP001164727">
    <property type="component" value="Chromosome"/>
</dbReference>